<evidence type="ECO:0000256" key="3">
    <source>
        <dbReference type="ARBA" id="ARBA00011918"/>
    </source>
</evidence>
<dbReference type="GO" id="GO:0003908">
    <property type="term" value="F:methylated-DNA-[protein]-cysteine S-methyltransferase activity"/>
    <property type="evidence" value="ECO:0007669"/>
    <property type="project" value="UniProtKB-EC"/>
</dbReference>
<dbReference type="GO" id="GO:0006281">
    <property type="term" value="P:DNA repair"/>
    <property type="evidence" value="ECO:0007669"/>
    <property type="project" value="UniProtKB-KW"/>
</dbReference>
<comment type="similarity">
    <text evidence="2">Belongs to the MGMT family.</text>
</comment>
<dbReference type="EMBL" id="UOEI01000242">
    <property type="protein sequence ID" value="VAV98789.1"/>
    <property type="molecule type" value="Genomic_DNA"/>
</dbReference>
<dbReference type="InterPro" id="IPR014048">
    <property type="entry name" value="MethylDNA_cys_MeTrfase_DNA-bd"/>
</dbReference>
<evidence type="ECO:0000256" key="7">
    <source>
        <dbReference type="ARBA" id="ARBA00023204"/>
    </source>
</evidence>
<comment type="catalytic activity">
    <reaction evidence="8">
        <text>a 6-O-methyl-2'-deoxyguanosine in DNA + L-cysteinyl-[protein] = S-methyl-L-cysteinyl-[protein] + a 2'-deoxyguanosine in DNA</text>
        <dbReference type="Rhea" id="RHEA:24000"/>
        <dbReference type="Rhea" id="RHEA-COMP:10131"/>
        <dbReference type="Rhea" id="RHEA-COMP:10132"/>
        <dbReference type="Rhea" id="RHEA-COMP:11367"/>
        <dbReference type="Rhea" id="RHEA-COMP:11368"/>
        <dbReference type="ChEBI" id="CHEBI:29950"/>
        <dbReference type="ChEBI" id="CHEBI:82612"/>
        <dbReference type="ChEBI" id="CHEBI:85445"/>
        <dbReference type="ChEBI" id="CHEBI:85448"/>
        <dbReference type="EC" id="2.1.1.63"/>
    </reaction>
</comment>
<gene>
    <name evidence="10" type="ORF">MNBD_ACTINO01-13</name>
</gene>
<dbReference type="InterPro" id="IPR001497">
    <property type="entry name" value="MethylDNA_cys_MeTrfase_AS"/>
</dbReference>
<dbReference type="CDD" id="cd06445">
    <property type="entry name" value="ATase"/>
    <property type="match status" value="1"/>
</dbReference>
<dbReference type="EC" id="2.1.1.63" evidence="3"/>
<dbReference type="GO" id="GO:0032259">
    <property type="term" value="P:methylation"/>
    <property type="evidence" value="ECO:0007669"/>
    <property type="project" value="UniProtKB-KW"/>
</dbReference>
<evidence type="ECO:0000256" key="5">
    <source>
        <dbReference type="ARBA" id="ARBA00022679"/>
    </source>
</evidence>
<comment type="catalytic activity">
    <reaction evidence="1">
        <text>a 4-O-methyl-thymidine in DNA + L-cysteinyl-[protein] = a thymidine in DNA + S-methyl-L-cysteinyl-[protein]</text>
        <dbReference type="Rhea" id="RHEA:53428"/>
        <dbReference type="Rhea" id="RHEA-COMP:10131"/>
        <dbReference type="Rhea" id="RHEA-COMP:10132"/>
        <dbReference type="Rhea" id="RHEA-COMP:13555"/>
        <dbReference type="Rhea" id="RHEA-COMP:13556"/>
        <dbReference type="ChEBI" id="CHEBI:29950"/>
        <dbReference type="ChEBI" id="CHEBI:82612"/>
        <dbReference type="ChEBI" id="CHEBI:137386"/>
        <dbReference type="ChEBI" id="CHEBI:137387"/>
        <dbReference type="EC" id="2.1.1.63"/>
    </reaction>
</comment>
<dbReference type="InterPro" id="IPR036217">
    <property type="entry name" value="MethylDNA_cys_MeTrfase_DNAb"/>
</dbReference>
<evidence type="ECO:0000256" key="2">
    <source>
        <dbReference type="ARBA" id="ARBA00008711"/>
    </source>
</evidence>
<proteinExistence type="inferred from homology"/>
<dbReference type="PANTHER" id="PTHR10815">
    <property type="entry name" value="METHYLATED-DNA--PROTEIN-CYSTEINE METHYLTRANSFERASE"/>
    <property type="match status" value="1"/>
</dbReference>
<evidence type="ECO:0000256" key="8">
    <source>
        <dbReference type="ARBA" id="ARBA00049348"/>
    </source>
</evidence>
<accession>A0A3B0S3C5</accession>
<dbReference type="NCBIfam" id="TIGR00589">
    <property type="entry name" value="ogt"/>
    <property type="match status" value="1"/>
</dbReference>
<name>A0A3B0S3C5_9ZZZZ</name>
<reference evidence="10" key="1">
    <citation type="submission" date="2018-06" db="EMBL/GenBank/DDBJ databases">
        <authorList>
            <person name="Zhirakovskaya E."/>
        </authorList>
    </citation>
    <scope>NUCLEOTIDE SEQUENCE</scope>
</reference>
<dbReference type="SUPFAM" id="SSF46767">
    <property type="entry name" value="Methylated DNA-protein cysteine methyltransferase, C-terminal domain"/>
    <property type="match status" value="1"/>
</dbReference>
<dbReference type="PROSITE" id="PS00374">
    <property type="entry name" value="MGMT"/>
    <property type="match status" value="1"/>
</dbReference>
<dbReference type="AlphaFoldDB" id="A0A3B0S3C5"/>
<evidence type="ECO:0000259" key="9">
    <source>
        <dbReference type="Pfam" id="PF01035"/>
    </source>
</evidence>
<sequence length="193" mass="20941">MNDIEAALRSLQTEPPKGLETATLFGAGTLDRLATVDSPFGSVWVAWSTRGVTGLTPRFACETVDDFLESHRRDAYPVDTLPRDLEGSIEDALMRGATMDVPIDLRGLAEFQRSVLSMCATIDPGTVRSYGWIAEQLENPGSVRAVGTALGRNPIPLIVPCHRVVRSDGAIGNYAFGPEMKRQLLIREGAILT</sequence>
<keyword evidence="6" id="KW-0227">DNA damage</keyword>
<protein>
    <recommendedName>
        <fullName evidence="3">methylated-DNA--[protein]-cysteine S-methyltransferase</fullName>
        <ecNumber evidence="3">2.1.1.63</ecNumber>
    </recommendedName>
</protein>
<dbReference type="Gene3D" id="1.10.10.10">
    <property type="entry name" value="Winged helix-like DNA-binding domain superfamily/Winged helix DNA-binding domain"/>
    <property type="match status" value="1"/>
</dbReference>
<keyword evidence="5 10" id="KW-0808">Transferase</keyword>
<keyword evidence="7" id="KW-0234">DNA repair</keyword>
<dbReference type="InterPro" id="IPR036388">
    <property type="entry name" value="WH-like_DNA-bd_sf"/>
</dbReference>
<dbReference type="FunFam" id="1.10.10.10:FF:000214">
    <property type="entry name" value="Methylated-DNA--protein-cysteine methyltransferase"/>
    <property type="match status" value="1"/>
</dbReference>
<dbReference type="PANTHER" id="PTHR10815:SF13">
    <property type="entry name" value="METHYLATED-DNA--PROTEIN-CYSTEINE METHYLTRANSFERASE"/>
    <property type="match status" value="1"/>
</dbReference>
<keyword evidence="4 10" id="KW-0489">Methyltransferase</keyword>
<organism evidence="10">
    <name type="scientific">hydrothermal vent metagenome</name>
    <dbReference type="NCBI Taxonomy" id="652676"/>
    <lineage>
        <taxon>unclassified sequences</taxon>
        <taxon>metagenomes</taxon>
        <taxon>ecological metagenomes</taxon>
    </lineage>
</organism>
<evidence type="ECO:0000313" key="10">
    <source>
        <dbReference type="EMBL" id="VAV98789.1"/>
    </source>
</evidence>
<dbReference type="Pfam" id="PF01035">
    <property type="entry name" value="DNA_binding_1"/>
    <property type="match status" value="1"/>
</dbReference>
<evidence type="ECO:0000256" key="4">
    <source>
        <dbReference type="ARBA" id="ARBA00022603"/>
    </source>
</evidence>
<feature type="domain" description="Methylated-DNA-[protein]-cysteine S-methyltransferase DNA binding" evidence="9">
    <location>
        <begin position="110"/>
        <end position="189"/>
    </location>
</feature>
<evidence type="ECO:0000256" key="1">
    <source>
        <dbReference type="ARBA" id="ARBA00001286"/>
    </source>
</evidence>
<evidence type="ECO:0000256" key="6">
    <source>
        <dbReference type="ARBA" id="ARBA00022763"/>
    </source>
</evidence>